<evidence type="ECO:0000313" key="7">
    <source>
        <dbReference type="EMBL" id="EFQ98295.1"/>
    </source>
</evidence>
<feature type="domain" description="UBC core" evidence="6">
    <location>
        <begin position="1053"/>
        <end position="1228"/>
    </location>
</feature>
<dbReference type="Proteomes" id="UP000002669">
    <property type="component" value="Unassembled WGS sequence"/>
</dbReference>
<dbReference type="InParanoid" id="E5R099"/>
<feature type="region of interest" description="Disordered" evidence="5">
    <location>
        <begin position="1002"/>
        <end position="1037"/>
    </location>
</feature>
<dbReference type="HOGENOM" id="CLU_003143_1_0_1"/>
<dbReference type="InterPro" id="IPR012317">
    <property type="entry name" value="Poly(ADP-ribose)pol_cat_dom"/>
</dbReference>
<dbReference type="PROSITE" id="PS50127">
    <property type="entry name" value="UBC_2"/>
    <property type="match status" value="1"/>
</dbReference>
<evidence type="ECO:0000256" key="4">
    <source>
        <dbReference type="ARBA" id="ARBA00023027"/>
    </source>
</evidence>
<dbReference type="EMBL" id="DS989822">
    <property type="protein sequence ID" value="EFQ98295.1"/>
    <property type="molecule type" value="Genomic_DNA"/>
</dbReference>
<organism evidence="8">
    <name type="scientific">Arthroderma gypseum (strain ATCC MYA-4604 / CBS 118893)</name>
    <name type="common">Microsporum gypseum</name>
    <dbReference type="NCBI Taxonomy" id="535722"/>
    <lineage>
        <taxon>Eukaryota</taxon>
        <taxon>Fungi</taxon>
        <taxon>Dikarya</taxon>
        <taxon>Ascomycota</taxon>
        <taxon>Pezizomycotina</taxon>
        <taxon>Eurotiomycetes</taxon>
        <taxon>Eurotiomycetidae</taxon>
        <taxon>Onygenales</taxon>
        <taxon>Arthrodermataceae</taxon>
        <taxon>Nannizzia</taxon>
    </lineage>
</organism>
<keyword evidence="4" id="KW-0520">NAD</keyword>
<evidence type="ECO:0000313" key="8">
    <source>
        <dbReference type="Proteomes" id="UP000002669"/>
    </source>
</evidence>
<dbReference type="SMART" id="SM00212">
    <property type="entry name" value="UBCc"/>
    <property type="match status" value="1"/>
</dbReference>
<dbReference type="InterPro" id="IPR051838">
    <property type="entry name" value="ARTD_PARP"/>
</dbReference>
<dbReference type="OMA" id="LVCHCKT"/>
<dbReference type="GO" id="GO:0016779">
    <property type="term" value="F:nucleotidyltransferase activity"/>
    <property type="evidence" value="ECO:0007669"/>
    <property type="project" value="UniProtKB-KW"/>
</dbReference>
<keyword evidence="3" id="KW-0548">Nucleotidyltransferase</keyword>
<keyword evidence="1" id="KW-0328">Glycosyltransferase</keyword>
<evidence type="ECO:0000256" key="5">
    <source>
        <dbReference type="SAM" id="MobiDB-lite"/>
    </source>
</evidence>
<dbReference type="SUPFAM" id="SSF56399">
    <property type="entry name" value="ADP-ribosylation"/>
    <property type="match status" value="1"/>
</dbReference>
<evidence type="ECO:0000256" key="3">
    <source>
        <dbReference type="ARBA" id="ARBA00022695"/>
    </source>
</evidence>
<proteinExistence type="predicted"/>
<dbReference type="GeneID" id="10032572"/>
<name>E5R099_ARTGP</name>
<sequence>MPRKAFLHDLREACRPGLFSALVDVKPGEDDGTLSCSLILDEDPEQSVDLEFMVTDISLYPKEHEFFIYTTSEDVPQYVTDVLGQAQQAVSRLEIPDMLSQLSYAFQNKKGPEADDQGDSFADDFVLNDGEDAAYSETEDAIPDLNEEEYHWSPVPQQRDTQLTRSAMVTDGGQEFDELLCKISEDLKTTKLAGFRVGYIGNKLCPIVSVSCRISKLGISEDAMKAWHIKETQYLVCLIRYIGKYQSLEQLLFEDEQIGKSSVEVRVGICNVYKPSLRSTFQMFDQAGQDAKPCISTNRIGLSDNDDVVYSFISGPLNALLNERFIKILRYRHTFGHSWSGAERFFNECQGKPVGSSDPISHIYQEPDISEEKAAALPSSLSSDHLLEKDGLGASFPLITMQFILRHFVRCTEFCLVCHCKTDYNFEALKPYVCSKSLCLFQYMTLGFGPSLEWEIMTQPYVVDLLISFTYSSAVRHRLADPPTGLGIMVPGGMLDPMYKNLCSDTAESTTDPHREIRFEATFDESIMTMNFAARLPDRRVCVGDWLVITDEDRHLHCRVTNTSMWPSVDLSEPIEVLKLPGNKPTSTTKTVKAAWYGQNIDDLSPKVQHHMIVSLLDTLPTVVEMKQYLAENSRGSQPTLSQWKDRISKSALDLLRWIVASNRSCIIQDDPDPIENGSGTAKVNDDRVGGVPGYMQFRFAQGAPDKEERFSKAVMAKKESLKQSHATIFAWHGSQISNWHGILREGLHFKEILHGRAFGHGVYMSTDFATSVSYINSALHWNTGTGETWPNSKLGVTGAISLNEVVNSPSEFVSASPHLVVSQLDWIQTRYLFVRCSLNKEIGIGTPPKSIPYYHQDPRYTAHGPNYKAITIPLSVFSQKRRLALGITAIHHHPPTKPPATFPAKQDNAVATSSIGKTMSISNLLKPHDPAVQLQATISSLMNSMQSRISPDCYTDDTPSQQALAPLSSDDTNPVEADGYLSDKTDIDDLDIFLEADRIKDKRADNNTSQQPPEESSAQISNKPQNETDFIPGTLNPATLPMIAAPDNATPSATASLQRDLRVALRTQDNEPPAELGWYIDPNLVSNVYQWIVELHSFDPSLPLSEDMTKAGIKSVVLEIRFPQQYPMSPPFVRVIRPRFLGFQQGGGGHVTAGGALCMELLTNSGWSAVSSIESVLLQVRLAISSTEPRPARLVPGQDARKGYVLDYGVTEAVEAFIRACKMHGWQVPPDFQRDSKDGSAADTLLYKN</sequence>
<dbReference type="VEuPathDB" id="FungiDB:MGYG_01328"/>
<gene>
    <name evidence="7" type="ORF">MGYG_01328</name>
</gene>
<dbReference type="CDD" id="cd23802">
    <property type="entry name" value="UBCc_UBE2Q"/>
    <property type="match status" value="1"/>
</dbReference>
<dbReference type="FunFam" id="3.10.110.10:FF:000107">
    <property type="entry name" value="Ubiquitin conjugating enzyme, putative"/>
    <property type="match status" value="1"/>
</dbReference>
<evidence type="ECO:0000259" key="6">
    <source>
        <dbReference type="PROSITE" id="PS50127"/>
    </source>
</evidence>
<dbReference type="Pfam" id="PF00644">
    <property type="entry name" value="PARP"/>
    <property type="match status" value="1"/>
</dbReference>
<dbReference type="InterPro" id="IPR000608">
    <property type="entry name" value="UBC"/>
</dbReference>
<accession>E5R099</accession>
<dbReference type="SUPFAM" id="SSF54495">
    <property type="entry name" value="UBC-like"/>
    <property type="match status" value="1"/>
</dbReference>
<dbReference type="Gene3D" id="3.90.228.10">
    <property type="match status" value="1"/>
</dbReference>
<keyword evidence="8" id="KW-1185">Reference proteome</keyword>
<dbReference type="Pfam" id="PF00179">
    <property type="entry name" value="UQ_con"/>
    <property type="match status" value="1"/>
</dbReference>
<dbReference type="STRING" id="535722.E5R099"/>
<keyword evidence="2" id="KW-0808">Transferase</keyword>
<dbReference type="Gene3D" id="3.10.110.10">
    <property type="entry name" value="Ubiquitin Conjugating Enzyme"/>
    <property type="match status" value="1"/>
</dbReference>
<feature type="compositionally biased region" description="Polar residues" evidence="5">
    <location>
        <begin position="1007"/>
        <end position="1029"/>
    </location>
</feature>
<dbReference type="RefSeq" id="XP_003177247.1">
    <property type="nucleotide sequence ID" value="XM_003177199.1"/>
</dbReference>
<feature type="region of interest" description="Disordered" evidence="5">
    <location>
        <begin position="949"/>
        <end position="983"/>
    </location>
</feature>
<dbReference type="PANTHER" id="PTHR21328">
    <property type="entry name" value="POLY ADP-RIBOSE POLYMERASE FAMILY, MEMBER PARP"/>
    <property type="match status" value="1"/>
</dbReference>
<dbReference type="AlphaFoldDB" id="E5R099"/>
<dbReference type="eggNOG" id="KOG0897">
    <property type="taxonomic scope" value="Eukaryota"/>
</dbReference>
<protein>
    <submittedName>
        <fullName evidence="7">Ubiquitin-conjugating enzyme E2 Q2</fullName>
    </submittedName>
</protein>
<evidence type="ECO:0000256" key="1">
    <source>
        <dbReference type="ARBA" id="ARBA00022676"/>
    </source>
</evidence>
<dbReference type="OrthoDB" id="109543at2759"/>
<reference evidence="8" key="1">
    <citation type="journal article" date="2012" name="MBio">
        <title>Comparative genome analysis of Trichophyton rubrum and related dermatophytes reveals candidate genes involved in infection.</title>
        <authorList>
            <person name="Martinez D.A."/>
            <person name="Oliver B.G."/>
            <person name="Graeser Y."/>
            <person name="Goldberg J.M."/>
            <person name="Li W."/>
            <person name="Martinez-Rossi N.M."/>
            <person name="Monod M."/>
            <person name="Shelest E."/>
            <person name="Barton R.C."/>
            <person name="Birch E."/>
            <person name="Brakhage A.A."/>
            <person name="Chen Z."/>
            <person name="Gurr S.J."/>
            <person name="Heiman D."/>
            <person name="Heitman J."/>
            <person name="Kosti I."/>
            <person name="Rossi A."/>
            <person name="Saif S."/>
            <person name="Samalova M."/>
            <person name="Saunders C.W."/>
            <person name="Shea T."/>
            <person name="Summerbell R.C."/>
            <person name="Xu J."/>
            <person name="Young S."/>
            <person name="Zeng Q."/>
            <person name="Birren B.W."/>
            <person name="Cuomo C.A."/>
            <person name="White T.C."/>
        </authorList>
    </citation>
    <scope>NUCLEOTIDE SEQUENCE [LARGE SCALE GENOMIC DNA]</scope>
    <source>
        <strain evidence="8">ATCC MYA-4604 / CBS 118893</strain>
    </source>
</reference>
<dbReference type="InterPro" id="IPR016135">
    <property type="entry name" value="UBQ-conjugating_enzyme/RWD"/>
</dbReference>
<evidence type="ECO:0000256" key="2">
    <source>
        <dbReference type="ARBA" id="ARBA00022679"/>
    </source>
</evidence>
<dbReference type="GO" id="GO:0003950">
    <property type="term" value="F:NAD+ poly-ADP-ribosyltransferase activity"/>
    <property type="evidence" value="ECO:0007669"/>
    <property type="project" value="InterPro"/>
</dbReference>